<evidence type="ECO:0000256" key="2">
    <source>
        <dbReference type="SAM" id="MobiDB-lite"/>
    </source>
</evidence>
<dbReference type="PANTHER" id="PTHR12993:SF26">
    <property type="entry name" value="1D-MYO-INOSITOL 2-ACETAMIDO-2-DEOXY-ALPHA-D-GLUCOPYRANOSIDE DEACETYLASE"/>
    <property type="match status" value="1"/>
</dbReference>
<sequence length="283" mass="29415">MSGAGDGVRSAGNPALAPLAALENSARVLFAHAHPDDEALATGALIAHLARRGVSCIVVTATRGERGEIRPGALPPGDTRSLTDVRATELAASCAALGVSEHAWLGQGKAPYLDSGMQWLDAPDEERADASAGAEPVAGPAPDAPPEAFTKRPIADAVADLVELIEAFQPEAIVSYDAAGTYGHPDHVHLHEVALRAANEAHLPMIEIVSERMGTPAPELPGFEAFPGTLSQVREALASYATQLRVIALPEGAVDVVEVEHVGGQRQRVYCGAALAWAETSRS</sequence>
<proteinExistence type="predicted"/>
<accession>A0A1H4BNM1</accession>
<keyword evidence="4" id="KW-1185">Reference proteome</keyword>
<reference evidence="4" key="1">
    <citation type="submission" date="2016-10" db="EMBL/GenBank/DDBJ databases">
        <authorList>
            <person name="Varghese N."/>
            <person name="Submissions S."/>
        </authorList>
    </citation>
    <scope>NUCLEOTIDE SEQUENCE [LARGE SCALE GENOMIC DNA]</scope>
    <source>
        <strain evidence="4">KPR-1</strain>
    </source>
</reference>
<dbReference type="EMBL" id="FNQV01000010">
    <property type="protein sequence ID" value="SEA49402.1"/>
    <property type="molecule type" value="Genomic_DNA"/>
</dbReference>
<organism evidence="3 4">
    <name type="scientific">Bowdeniella nasicola</name>
    <dbReference type="NCBI Taxonomy" id="208480"/>
    <lineage>
        <taxon>Bacteria</taxon>
        <taxon>Bacillati</taxon>
        <taxon>Actinomycetota</taxon>
        <taxon>Actinomycetes</taxon>
        <taxon>Actinomycetales</taxon>
        <taxon>Actinomycetaceae</taxon>
        <taxon>Bowdeniella</taxon>
    </lineage>
</organism>
<name>A0A1H4BNM1_9ACTO</name>
<evidence type="ECO:0000313" key="3">
    <source>
        <dbReference type="EMBL" id="SEA49402.1"/>
    </source>
</evidence>
<dbReference type="InterPro" id="IPR003737">
    <property type="entry name" value="GlcNAc_PI_deacetylase-related"/>
</dbReference>
<feature type="region of interest" description="Disordered" evidence="2">
    <location>
        <begin position="124"/>
        <end position="146"/>
    </location>
</feature>
<dbReference type="Proteomes" id="UP000199288">
    <property type="component" value="Unassembled WGS sequence"/>
</dbReference>
<dbReference type="RefSeq" id="WP_176780755.1">
    <property type="nucleotide sequence ID" value="NZ_FNQV01000010.1"/>
</dbReference>
<gene>
    <name evidence="3" type="ORF">SAMN02910418_01716</name>
</gene>
<dbReference type="AlphaFoldDB" id="A0A1H4BNM1"/>
<dbReference type="GO" id="GO:0016137">
    <property type="term" value="P:glycoside metabolic process"/>
    <property type="evidence" value="ECO:0007669"/>
    <property type="project" value="UniProtKB-ARBA"/>
</dbReference>
<evidence type="ECO:0000313" key="4">
    <source>
        <dbReference type="Proteomes" id="UP000199288"/>
    </source>
</evidence>
<dbReference type="PANTHER" id="PTHR12993">
    <property type="entry name" value="N-ACETYLGLUCOSAMINYL-PHOSPHATIDYLINOSITOL DE-N-ACETYLASE-RELATED"/>
    <property type="match status" value="1"/>
</dbReference>
<dbReference type="InterPro" id="IPR024078">
    <property type="entry name" value="LmbE-like_dom_sf"/>
</dbReference>
<keyword evidence="1" id="KW-0862">Zinc</keyword>
<dbReference type="Pfam" id="PF02585">
    <property type="entry name" value="PIG-L"/>
    <property type="match status" value="1"/>
</dbReference>
<dbReference type="SUPFAM" id="SSF102588">
    <property type="entry name" value="LmbE-like"/>
    <property type="match status" value="1"/>
</dbReference>
<protein>
    <submittedName>
        <fullName evidence="3">N-acetyl-1-D-myo-inositol-2-amino-2-deoxy-alpha-D-glucopyranoside deacetylase</fullName>
    </submittedName>
</protein>
<dbReference type="Gene3D" id="3.40.50.10320">
    <property type="entry name" value="LmbE-like"/>
    <property type="match status" value="1"/>
</dbReference>
<dbReference type="GO" id="GO:0016811">
    <property type="term" value="F:hydrolase activity, acting on carbon-nitrogen (but not peptide) bonds, in linear amides"/>
    <property type="evidence" value="ECO:0007669"/>
    <property type="project" value="TreeGrafter"/>
</dbReference>
<evidence type="ECO:0000256" key="1">
    <source>
        <dbReference type="ARBA" id="ARBA00022833"/>
    </source>
</evidence>